<protein>
    <submittedName>
        <fullName evidence="2">DoxX family protein</fullName>
    </submittedName>
</protein>
<organism evidence="1 2">
    <name type="scientific">Heterorhabditis bacteriophora</name>
    <name type="common">Entomopathogenic nematode worm</name>
    <dbReference type="NCBI Taxonomy" id="37862"/>
    <lineage>
        <taxon>Eukaryota</taxon>
        <taxon>Metazoa</taxon>
        <taxon>Ecdysozoa</taxon>
        <taxon>Nematoda</taxon>
        <taxon>Chromadorea</taxon>
        <taxon>Rhabditida</taxon>
        <taxon>Rhabditina</taxon>
        <taxon>Rhabditomorpha</taxon>
        <taxon>Strongyloidea</taxon>
        <taxon>Heterorhabditidae</taxon>
        <taxon>Heterorhabditis</taxon>
    </lineage>
</organism>
<dbReference type="AlphaFoldDB" id="A0A1I7XTA4"/>
<evidence type="ECO:0000313" key="1">
    <source>
        <dbReference type="Proteomes" id="UP000095283"/>
    </source>
</evidence>
<proteinExistence type="predicted"/>
<evidence type="ECO:0000313" key="2">
    <source>
        <dbReference type="WBParaSite" id="Hba_20755"/>
    </source>
</evidence>
<name>A0A1I7XTA4_HETBA</name>
<accession>A0A1I7XTA4</accession>
<dbReference type="Proteomes" id="UP000095283">
    <property type="component" value="Unplaced"/>
</dbReference>
<dbReference type="WBParaSite" id="Hba_20755">
    <property type="protein sequence ID" value="Hba_20755"/>
    <property type="gene ID" value="Hba_20755"/>
</dbReference>
<keyword evidence="1" id="KW-1185">Reference proteome</keyword>
<reference evidence="2" key="1">
    <citation type="submission" date="2016-11" db="UniProtKB">
        <authorList>
            <consortium name="WormBaseParasite"/>
        </authorList>
    </citation>
    <scope>IDENTIFICATION</scope>
</reference>
<sequence length="51" mass="5374">MMFPGGADSAEIQKAAADKVKNDIGTFVIFGVLLELVARGSQYFGIDGLLV</sequence>